<proteinExistence type="inferred from homology"/>
<reference evidence="13" key="1">
    <citation type="submission" date="2016-06" db="EMBL/GenBank/DDBJ databases">
        <title>Parallel loss of symbiosis genes in relatives of nitrogen-fixing non-legume Parasponia.</title>
        <authorList>
            <person name="Van Velzen R."/>
            <person name="Holmer R."/>
            <person name="Bu F."/>
            <person name="Rutten L."/>
            <person name="Van Zeijl A."/>
            <person name="Liu W."/>
            <person name="Santuari L."/>
            <person name="Cao Q."/>
            <person name="Sharma T."/>
            <person name="Shen D."/>
            <person name="Roswanjaya Y."/>
            <person name="Wardhani T."/>
            <person name="Kalhor M.S."/>
            <person name="Jansen J."/>
            <person name="Van den Hoogen J."/>
            <person name="Gungor B."/>
            <person name="Hartog M."/>
            <person name="Hontelez J."/>
            <person name="Verver J."/>
            <person name="Yang W.-C."/>
            <person name="Schijlen E."/>
            <person name="Repin R."/>
            <person name="Schilthuizen M."/>
            <person name="Schranz E."/>
            <person name="Heidstra R."/>
            <person name="Miyata K."/>
            <person name="Fedorova E."/>
            <person name="Kohlen W."/>
            <person name="Bisseling T."/>
            <person name="Smit S."/>
            <person name="Geurts R."/>
        </authorList>
    </citation>
    <scope>NUCLEOTIDE SEQUENCE [LARGE SCALE GENOMIC DNA]</scope>
    <source>
        <strain evidence="13">cv. WU1-14</strain>
    </source>
</reference>
<keyword evidence="5" id="KW-0819">tRNA processing</keyword>
<name>A0A2P5BAS3_PARAD</name>
<dbReference type="GO" id="GO:0042781">
    <property type="term" value="F:3'-tRNA processing endoribonuclease activity"/>
    <property type="evidence" value="ECO:0007669"/>
    <property type="project" value="UniProtKB-EC"/>
</dbReference>
<keyword evidence="9" id="KW-0378">Hydrolase</keyword>
<evidence type="ECO:0000256" key="3">
    <source>
        <dbReference type="ARBA" id="ARBA00007823"/>
    </source>
</evidence>
<keyword evidence="10" id="KW-0862">Zinc</keyword>
<dbReference type="OrthoDB" id="1733271at2759"/>
<dbReference type="EMBL" id="JXTB01000322">
    <property type="protein sequence ID" value="PON45890.1"/>
    <property type="molecule type" value="Genomic_DNA"/>
</dbReference>
<evidence type="ECO:0000256" key="4">
    <source>
        <dbReference type="ARBA" id="ARBA00012477"/>
    </source>
</evidence>
<evidence type="ECO:0000256" key="6">
    <source>
        <dbReference type="ARBA" id="ARBA00022722"/>
    </source>
</evidence>
<evidence type="ECO:0000313" key="13">
    <source>
        <dbReference type="Proteomes" id="UP000237105"/>
    </source>
</evidence>
<gene>
    <name evidence="12" type="ORF">PanWU01x14_255620</name>
</gene>
<dbReference type="Gene3D" id="3.60.15.10">
    <property type="entry name" value="Ribonuclease Z/Hydroxyacylglutathione hydrolase-like"/>
    <property type="match status" value="1"/>
</dbReference>
<feature type="compositionally biased region" description="Polar residues" evidence="11">
    <location>
        <begin position="1"/>
        <end position="26"/>
    </location>
</feature>
<evidence type="ECO:0000256" key="10">
    <source>
        <dbReference type="ARBA" id="ARBA00022833"/>
    </source>
</evidence>
<comment type="catalytic activity">
    <reaction evidence="1">
        <text>Endonucleolytic cleavage of RNA, removing extra 3' nucleotides from tRNA precursor, generating 3' termini of tRNAs. A 3'-hydroxy group is left at the tRNA terminus and a 5'-phosphoryl group is left at the trailer molecule.</text>
        <dbReference type="EC" id="3.1.26.11"/>
    </reaction>
</comment>
<dbReference type="InterPro" id="IPR036866">
    <property type="entry name" value="RibonucZ/Hydroxyglut_hydro"/>
</dbReference>
<protein>
    <recommendedName>
        <fullName evidence="4">ribonuclease Z</fullName>
        <ecNumber evidence="4">3.1.26.11</ecNumber>
    </recommendedName>
</protein>
<dbReference type="AlphaFoldDB" id="A0A2P5BAS3"/>
<evidence type="ECO:0000313" key="12">
    <source>
        <dbReference type="EMBL" id="PON45890.1"/>
    </source>
</evidence>
<keyword evidence="7" id="KW-0479">Metal-binding</keyword>
<dbReference type="PANTHER" id="PTHR12553:SF49">
    <property type="entry name" value="ZINC PHOSPHODIESTERASE ELAC PROTEIN 2"/>
    <property type="match status" value="1"/>
</dbReference>
<accession>A0A2P5BAS3</accession>
<comment type="similarity">
    <text evidence="3">Belongs to the RNase Z family.</text>
</comment>
<dbReference type="InterPro" id="IPR047151">
    <property type="entry name" value="RNZ2-like"/>
</dbReference>
<evidence type="ECO:0000256" key="2">
    <source>
        <dbReference type="ARBA" id="ARBA00001947"/>
    </source>
</evidence>
<dbReference type="STRING" id="3476.A0A2P5BAS3"/>
<feature type="region of interest" description="Disordered" evidence="11">
    <location>
        <begin position="1"/>
        <end position="27"/>
    </location>
</feature>
<evidence type="ECO:0000256" key="11">
    <source>
        <dbReference type="SAM" id="MobiDB-lite"/>
    </source>
</evidence>
<organism evidence="12 13">
    <name type="scientific">Parasponia andersonii</name>
    <name type="common">Sponia andersonii</name>
    <dbReference type="NCBI Taxonomy" id="3476"/>
    <lineage>
        <taxon>Eukaryota</taxon>
        <taxon>Viridiplantae</taxon>
        <taxon>Streptophyta</taxon>
        <taxon>Embryophyta</taxon>
        <taxon>Tracheophyta</taxon>
        <taxon>Spermatophyta</taxon>
        <taxon>Magnoliopsida</taxon>
        <taxon>eudicotyledons</taxon>
        <taxon>Gunneridae</taxon>
        <taxon>Pentapetalae</taxon>
        <taxon>rosids</taxon>
        <taxon>fabids</taxon>
        <taxon>Rosales</taxon>
        <taxon>Cannabaceae</taxon>
        <taxon>Parasponia</taxon>
    </lineage>
</organism>
<dbReference type="GO" id="GO:0005739">
    <property type="term" value="C:mitochondrion"/>
    <property type="evidence" value="ECO:0007669"/>
    <property type="project" value="TreeGrafter"/>
</dbReference>
<evidence type="ECO:0000256" key="9">
    <source>
        <dbReference type="ARBA" id="ARBA00022801"/>
    </source>
</evidence>
<comment type="caution">
    <text evidence="12">The sequence shown here is derived from an EMBL/GenBank/DDBJ whole genome shotgun (WGS) entry which is preliminary data.</text>
</comment>
<comment type="cofactor">
    <cofactor evidence="2">
        <name>Zn(2+)</name>
        <dbReference type="ChEBI" id="CHEBI:29105"/>
    </cofactor>
</comment>
<dbReference type="Proteomes" id="UP000237105">
    <property type="component" value="Unassembled WGS sequence"/>
</dbReference>
<evidence type="ECO:0000256" key="7">
    <source>
        <dbReference type="ARBA" id="ARBA00022723"/>
    </source>
</evidence>
<keyword evidence="13" id="KW-1185">Reference proteome</keyword>
<evidence type="ECO:0000256" key="8">
    <source>
        <dbReference type="ARBA" id="ARBA00022759"/>
    </source>
</evidence>
<keyword evidence="8" id="KW-0255">Endonuclease</keyword>
<keyword evidence="6" id="KW-0540">Nuclease</keyword>
<evidence type="ECO:0000256" key="1">
    <source>
        <dbReference type="ARBA" id="ARBA00000402"/>
    </source>
</evidence>
<dbReference type="SUPFAM" id="SSF56281">
    <property type="entry name" value="Metallo-hydrolase/oxidoreductase"/>
    <property type="match status" value="1"/>
</dbReference>
<sequence>MAQKIDSTSSTRGSCMQSHWQRSGSPVDNAAGVKSLKKALCDVGLEALISFPVVHCPHAFRIVLKAVERTNSIGKVIPGWKIVYSGDPRPCLGLVEASHSATLLIHEANREIVSKLASGFIMLASDSGCVRVWPVVGGAVRSS</sequence>
<dbReference type="GO" id="GO:1990180">
    <property type="term" value="P:mitochondrial tRNA 3'-end processing"/>
    <property type="evidence" value="ECO:0007669"/>
    <property type="project" value="TreeGrafter"/>
</dbReference>
<evidence type="ECO:0000256" key="5">
    <source>
        <dbReference type="ARBA" id="ARBA00022694"/>
    </source>
</evidence>
<dbReference type="EC" id="3.1.26.11" evidence="4"/>
<dbReference type="GO" id="GO:0046872">
    <property type="term" value="F:metal ion binding"/>
    <property type="evidence" value="ECO:0007669"/>
    <property type="project" value="UniProtKB-KW"/>
</dbReference>
<dbReference type="PANTHER" id="PTHR12553">
    <property type="entry name" value="ZINC PHOSPHODIESTERASE ELAC PROTEIN 2"/>
    <property type="match status" value="1"/>
</dbReference>